<comment type="caution">
    <text evidence="2">The sequence shown here is derived from an EMBL/GenBank/DDBJ whole genome shotgun (WGS) entry which is preliminary data.</text>
</comment>
<name>A0ABD0QBQ8_CIRMR</name>
<reference evidence="2 3" key="1">
    <citation type="submission" date="2024-05" db="EMBL/GenBank/DDBJ databases">
        <title>Genome sequencing and assembly of Indian major carp, Cirrhinus mrigala (Hamilton, 1822).</title>
        <authorList>
            <person name="Mohindra V."/>
            <person name="Chowdhury L.M."/>
            <person name="Lal K."/>
            <person name="Jena J.K."/>
        </authorList>
    </citation>
    <scope>NUCLEOTIDE SEQUENCE [LARGE SCALE GENOMIC DNA]</scope>
    <source>
        <strain evidence="2">CM1030</strain>
        <tissue evidence="2">Blood</tissue>
    </source>
</reference>
<organism evidence="2 3">
    <name type="scientific">Cirrhinus mrigala</name>
    <name type="common">Mrigala</name>
    <dbReference type="NCBI Taxonomy" id="683832"/>
    <lineage>
        <taxon>Eukaryota</taxon>
        <taxon>Metazoa</taxon>
        <taxon>Chordata</taxon>
        <taxon>Craniata</taxon>
        <taxon>Vertebrata</taxon>
        <taxon>Euteleostomi</taxon>
        <taxon>Actinopterygii</taxon>
        <taxon>Neopterygii</taxon>
        <taxon>Teleostei</taxon>
        <taxon>Ostariophysi</taxon>
        <taxon>Cypriniformes</taxon>
        <taxon>Cyprinidae</taxon>
        <taxon>Labeoninae</taxon>
        <taxon>Labeonini</taxon>
        <taxon>Cirrhinus</taxon>
    </lineage>
</organism>
<proteinExistence type="predicted"/>
<feature type="non-terminal residue" evidence="2">
    <location>
        <position position="1"/>
    </location>
</feature>
<feature type="non-terminal residue" evidence="2">
    <location>
        <position position="163"/>
    </location>
</feature>
<feature type="region of interest" description="Disordered" evidence="1">
    <location>
        <begin position="1"/>
        <end position="85"/>
    </location>
</feature>
<protein>
    <submittedName>
        <fullName evidence="2">Uncharacterized protein</fullName>
    </submittedName>
</protein>
<keyword evidence="3" id="KW-1185">Reference proteome</keyword>
<feature type="compositionally biased region" description="Basic and acidic residues" evidence="1">
    <location>
        <begin position="19"/>
        <end position="42"/>
    </location>
</feature>
<dbReference type="AlphaFoldDB" id="A0ABD0QBQ8"/>
<evidence type="ECO:0000313" key="3">
    <source>
        <dbReference type="Proteomes" id="UP001529510"/>
    </source>
</evidence>
<evidence type="ECO:0000256" key="1">
    <source>
        <dbReference type="SAM" id="MobiDB-lite"/>
    </source>
</evidence>
<dbReference type="Proteomes" id="UP001529510">
    <property type="component" value="Unassembled WGS sequence"/>
</dbReference>
<evidence type="ECO:0000313" key="2">
    <source>
        <dbReference type="EMBL" id="KAL0183342.1"/>
    </source>
</evidence>
<dbReference type="InterPro" id="IPR018030">
    <property type="entry name" value="Fimbrial_membr_usher_CS"/>
</dbReference>
<dbReference type="PROSITE" id="PS01151">
    <property type="entry name" value="FIMBRIAL_USHER"/>
    <property type="match status" value="1"/>
</dbReference>
<sequence>DGAFAAQLLHGGYRPGGAFKEEPGQNRSRGREEERDSGGCERIRRHQAPQGFGQQPPVQRRRPCATDAPYEDRNGERCAAPRLSEQNHMEEKRVLVAQSPYVSLNLHHVWAKHVPPGPYALSHLTDGYRGEEVNPYLYRTQSPANDAHRVPHYIGTSVIISNE</sequence>
<gene>
    <name evidence="2" type="ORF">M9458_022717</name>
</gene>
<dbReference type="EMBL" id="JAMKFB020000010">
    <property type="protein sequence ID" value="KAL0183342.1"/>
    <property type="molecule type" value="Genomic_DNA"/>
</dbReference>
<accession>A0ABD0QBQ8</accession>